<protein>
    <submittedName>
        <fullName evidence="7">SH3 domain containing protein</fullName>
    </submittedName>
</protein>
<dbReference type="EMBL" id="SSOP01000001">
    <property type="protein sequence ID" value="KAB5596423.1"/>
    <property type="molecule type" value="Genomic_DNA"/>
</dbReference>
<dbReference type="CDD" id="cd00174">
    <property type="entry name" value="SH3"/>
    <property type="match status" value="1"/>
</dbReference>
<dbReference type="GO" id="GO:0051666">
    <property type="term" value="P:actin cortical patch localization"/>
    <property type="evidence" value="ECO:0007669"/>
    <property type="project" value="InterPro"/>
</dbReference>
<evidence type="ECO:0000256" key="1">
    <source>
        <dbReference type="ARBA" id="ARBA00004496"/>
    </source>
</evidence>
<evidence type="ECO:0000313" key="7">
    <source>
        <dbReference type="EMBL" id="KAB5596423.1"/>
    </source>
</evidence>
<dbReference type="PRINTS" id="PR00452">
    <property type="entry name" value="SH3DOMAIN"/>
</dbReference>
<evidence type="ECO:0000256" key="2">
    <source>
        <dbReference type="ARBA" id="ARBA00022443"/>
    </source>
</evidence>
<dbReference type="InterPro" id="IPR036028">
    <property type="entry name" value="SH3-like_dom_sf"/>
</dbReference>
<dbReference type="GO" id="GO:0005737">
    <property type="term" value="C:cytoplasm"/>
    <property type="evidence" value="ECO:0007669"/>
    <property type="project" value="UniProtKB-SubCell"/>
</dbReference>
<dbReference type="GO" id="GO:0008289">
    <property type="term" value="F:lipid binding"/>
    <property type="evidence" value="ECO:0007669"/>
    <property type="project" value="TreeGrafter"/>
</dbReference>
<keyword evidence="2 4" id="KW-0728">SH3 domain</keyword>
<dbReference type="GO" id="GO:0006897">
    <property type="term" value="P:endocytosis"/>
    <property type="evidence" value="ECO:0007669"/>
    <property type="project" value="InterPro"/>
</dbReference>
<feature type="compositionally biased region" description="Low complexity" evidence="5">
    <location>
        <begin position="121"/>
        <end position="131"/>
    </location>
</feature>
<dbReference type="PANTHER" id="PTHR47174:SF3">
    <property type="entry name" value="BRIDGING INTEGRATOR 3"/>
    <property type="match status" value="1"/>
</dbReference>
<dbReference type="InterPro" id="IPR046982">
    <property type="entry name" value="BIN3/RVS161-like"/>
</dbReference>
<dbReference type="InterPro" id="IPR001452">
    <property type="entry name" value="SH3_domain"/>
</dbReference>
<dbReference type="AlphaFoldDB" id="A0A5N5QXY3"/>
<feature type="region of interest" description="Disordered" evidence="5">
    <location>
        <begin position="98"/>
        <end position="131"/>
    </location>
</feature>
<dbReference type="OrthoDB" id="10255128at2759"/>
<name>A0A5N5QXY3_9AGAM</name>
<evidence type="ECO:0000256" key="4">
    <source>
        <dbReference type="PROSITE-ProRule" id="PRU00192"/>
    </source>
</evidence>
<organism evidence="7 8">
    <name type="scientific">Ceratobasidium theobromae</name>
    <dbReference type="NCBI Taxonomy" id="1582974"/>
    <lineage>
        <taxon>Eukaryota</taxon>
        <taxon>Fungi</taxon>
        <taxon>Dikarya</taxon>
        <taxon>Basidiomycota</taxon>
        <taxon>Agaricomycotina</taxon>
        <taxon>Agaricomycetes</taxon>
        <taxon>Cantharellales</taxon>
        <taxon>Ceratobasidiaceae</taxon>
        <taxon>Ceratobasidium</taxon>
    </lineage>
</organism>
<dbReference type="Gene3D" id="2.30.30.40">
    <property type="entry name" value="SH3 Domains"/>
    <property type="match status" value="1"/>
</dbReference>
<keyword evidence="8" id="KW-1185">Reference proteome</keyword>
<dbReference type="PROSITE" id="PS50002">
    <property type="entry name" value="SH3"/>
    <property type="match status" value="1"/>
</dbReference>
<gene>
    <name evidence="7" type="ORF">CTheo_60</name>
</gene>
<comment type="subcellular location">
    <subcellularLocation>
        <location evidence="1">Cytoplasm</location>
    </subcellularLocation>
</comment>
<dbReference type="GO" id="GO:0097320">
    <property type="term" value="P:plasma membrane tubulation"/>
    <property type="evidence" value="ECO:0007669"/>
    <property type="project" value="TreeGrafter"/>
</dbReference>
<proteinExistence type="predicted"/>
<dbReference type="SMART" id="SM00326">
    <property type="entry name" value="SH3"/>
    <property type="match status" value="1"/>
</dbReference>
<accession>A0A5N5QXY3</accession>
<feature type="domain" description="SH3" evidence="6">
    <location>
        <begin position="240"/>
        <end position="297"/>
    </location>
</feature>
<dbReference type="GO" id="GO:0015629">
    <property type="term" value="C:actin cytoskeleton"/>
    <property type="evidence" value="ECO:0007669"/>
    <property type="project" value="TreeGrafter"/>
</dbReference>
<dbReference type="Pfam" id="PF14604">
    <property type="entry name" value="SH3_9"/>
    <property type="match status" value="1"/>
</dbReference>
<evidence type="ECO:0000313" key="8">
    <source>
        <dbReference type="Proteomes" id="UP000383932"/>
    </source>
</evidence>
<dbReference type="PRINTS" id="PR01887">
    <property type="entry name" value="SPECTRNALPHA"/>
</dbReference>
<comment type="caution">
    <text evidence="7">The sequence shown here is derived from an EMBL/GenBank/DDBJ whole genome shotgun (WGS) entry which is preliminary data.</text>
</comment>
<evidence type="ECO:0000259" key="6">
    <source>
        <dbReference type="PROSITE" id="PS50002"/>
    </source>
</evidence>
<sequence>MFSRLTQEDKLAFFELLDEYFESRPHLLARESAGPEGGQVAQSAASAVHRTMASNPQATADLISSGLKSIPKGSQYGAASNPVVANVAGRFAASSIASSYGGGAKSPPAPPRRNAGTTDDSQGSSRGLQSGGLASLVSSKRFGDIDTSSMKSVISSSFKGGKPAAPPPSTTLPPALSSKNTFAPPPRRIPTSGPPEGDTGNVASESRNKWANLDLAPQAVRRVPSHNALQRQPTPEPEPAQGELAEALYDYTSDATEDINVRQGDRLVIVERTSDDWWTGEINGRRGLLPASYVKIL</sequence>
<dbReference type="SUPFAM" id="SSF50044">
    <property type="entry name" value="SH3-domain"/>
    <property type="match status" value="1"/>
</dbReference>
<keyword evidence="3" id="KW-0963">Cytoplasm</keyword>
<dbReference type="Proteomes" id="UP000383932">
    <property type="component" value="Unassembled WGS sequence"/>
</dbReference>
<feature type="region of interest" description="Disordered" evidence="5">
    <location>
        <begin position="154"/>
        <end position="208"/>
    </location>
</feature>
<evidence type="ECO:0000256" key="5">
    <source>
        <dbReference type="SAM" id="MobiDB-lite"/>
    </source>
</evidence>
<reference evidence="7 8" key="1">
    <citation type="journal article" date="2019" name="Fungal Biol. Biotechnol.">
        <title>Draft genome sequence of fastidious pathogen Ceratobasidium theobromae, which causes vascular-streak dieback in Theobroma cacao.</title>
        <authorList>
            <person name="Ali S.S."/>
            <person name="Asman A."/>
            <person name="Shao J."/>
            <person name="Firmansyah A.P."/>
            <person name="Susilo A.W."/>
            <person name="Rosmana A."/>
            <person name="McMahon P."/>
            <person name="Junaid M."/>
            <person name="Guest D."/>
            <person name="Kheng T.Y."/>
            <person name="Meinhardt L.W."/>
            <person name="Bailey B.A."/>
        </authorList>
    </citation>
    <scope>NUCLEOTIDE SEQUENCE [LARGE SCALE GENOMIC DNA]</scope>
    <source>
        <strain evidence="7 8">CT2</strain>
    </source>
</reference>
<evidence type="ECO:0000256" key="3">
    <source>
        <dbReference type="ARBA" id="ARBA00022490"/>
    </source>
</evidence>
<dbReference type="PANTHER" id="PTHR47174">
    <property type="entry name" value="BRIDGING INTEGRATOR 3"/>
    <property type="match status" value="1"/>
</dbReference>